<keyword evidence="8" id="KW-0012">Acyltransferase</keyword>
<feature type="region of interest" description="C-terminal hotdog fold" evidence="9">
    <location>
        <begin position="1057"/>
        <end position="1199"/>
    </location>
</feature>
<keyword evidence="3" id="KW-0596">Phosphopantetheine</keyword>
<dbReference type="Gene3D" id="3.30.70.3290">
    <property type="match status" value="2"/>
</dbReference>
<dbReference type="InterPro" id="IPR009081">
    <property type="entry name" value="PP-bd_ACP"/>
</dbReference>
<dbReference type="EMBL" id="CP120992">
    <property type="protein sequence ID" value="WLQ40538.1"/>
    <property type="molecule type" value="Genomic_DNA"/>
</dbReference>
<dbReference type="SMART" id="SM00825">
    <property type="entry name" value="PKS_KS"/>
    <property type="match status" value="2"/>
</dbReference>
<dbReference type="PANTHER" id="PTHR43775:SF51">
    <property type="entry name" value="INACTIVE PHENOLPHTHIOCEROL SYNTHESIS POLYKETIDE SYNTHASE TYPE I PKS1-RELATED"/>
    <property type="match status" value="1"/>
</dbReference>
<name>A0ABY9I120_9ACTN</name>
<dbReference type="InterPro" id="IPR001227">
    <property type="entry name" value="Ac_transferase_dom_sf"/>
</dbReference>
<organism evidence="14 15">
    <name type="scientific">Streptomyces laculatispora</name>
    <dbReference type="NCBI Taxonomy" id="887464"/>
    <lineage>
        <taxon>Bacteria</taxon>
        <taxon>Bacillati</taxon>
        <taxon>Actinomycetota</taxon>
        <taxon>Actinomycetes</taxon>
        <taxon>Kitasatosporales</taxon>
        <taxon>Streptomycetaceae</taxon>
        <taxon>Streptomyces</taxon>
    </lineage>
</organism>
<dbReference type="SUPFAM" id="SSF55048">
    <property type="entry name" value="Probable ACP-binding domain of malonyl-CoA ACP transacylase"/>
    <property type="match status" value="2"/>
</dbReference>
<dbReference type="InterPro" id="IPR055123">
    <property type="entry name" value="SpnB-like_Rossmann"/>
</dbReference>
<evidence type="ECO:0000256" key="4">
    <source>
        <dbReference type="ARBA" id="ARBA00022553"/>
    </source>
</evidence>
<evidence type="ECO:0000256" key="10">
    <source>
        <dbReference type="SAM" id="MobiDB-lite"/>
    </source>
</evidence>
<dbReference type="Pfam" id="PF21089">
    <property type="entry name" value="PKS_DH_N"/>
    <property type="match status" value="2"/>
</dbReference>
<dbReference type="Pfam" id="PF16197">
    <property type="entry name" value="KAsynt_C_assoc"/>
    <property type="match status" value="2"/>
</dbReference>
<evidence type="ECO:0000313" key="14">
    <source>
        <dbReference type="EMBL" id="WLQ40538.1"/>
    </source>
</evidence>
<dbReference type="InterPro" id="IPR057326">
    <property type="entry name" value="KR_dom"/>
</dbReference>
<dbReference type="Pfam" id="PF22953">
    <property type="entry name" value="SpnB_Rossmann"/>
    <property type="match status" value="2"/>
</dbReference>
<dbReference type="InterPro" id="IPR020806">
    <property type="entry name" value="PKS_PP-bd"/>
</dbReference>
<keyword evidence="15" id="KW-1185">Reference proteome</keyword>
<keyword evidence="7" id="KW-0511">Multifunctional enzyme</keyword>
<dbReference type="SMART" id="SM01294">
    <property type="entry name" value="PKS_PP_betabranch"/>
    <property type="match status" value="2"/>
</dbReference>
<dbReference type="InterPro" id="IPR016035">
    <property type="entry name" value="Acyl_Trfase/lysoPLipase"/>
</dbReference>
<dbReference type="InterPro" id="IPR014043">
    <property type="entry name" value="Acyl_transferase_dom"/>
</dbReference>
<feature type="compositionally biased region" description="Low complexity" evidence="10">
    <location>
        <begin position="1371"/>
        <end position="1383"/>
    </location>
</feature>
<dbReference type="Pfam" id="PF14765">
    <property type="entry name" value="PS-DH"/>
    <property type="match status" value="2"/>
</dbReference>
<feature type="region of interest" description="N-terminal hotdog fold" evidence="9">
    <location>
        <begin position="2657"/>
        <end position="2784"/>
    </location>
</feature>
<feature type="active site" description="Proton acceptor; for dehydratase activity" evidence="9">
    <location>
        <position position="2688"/>
    </location>
</feature>
<feature type="domain" description="Ketosynthase family 3 (KS3)" evidence="12">
    <location>
        <begin position="1768"/>
        <end position="2180"/>
    </location>
</feature>
<dbReference type="SMART" id="SM00826">
    <property type="entry name" value="PKS_DH"/>
    <property type="match status" value="2"/>
</dbReference>
<feature type="domain" description="PKS/mFAS DH" evidence="13">
    <location>
        <begin position="2657"/>
        <end position="2937"/>
    </location>
</feature>
<protein>
    <submittedName>
        <fullName evidence="14">SDR family NAD(P)-dependent oxidoreductase</fullName>
    </submittedName>
</protein>
<feature type="region of interest" description="Disordered" evidence="10">
    <location>
        <begin position="1371"/>
        <end position="1404"/>
    </location>
</feature>
<keyword evidence="4" id="KW-0597">Phosphoprotein</keyword>
<dbReference type="Proteomes" id="UP001229952">
    <property type="component" value="Chromosome"/>
</dbReference>
<evidence type="ECO:0000256" key="8">
    <source>
        <dbReference type="ARBA" id="ARBA00023315"/>
    </source>
</evidence>
<dbReference type="Pfam" id="PF00550">
    <property type="entry name" value="PP-binding"/>
    <property type="match status" value="2"/>
</dbReference>
<feature type="compositionally biased region" description="Low complexity" evidence="10">
    <location>
        <begin position="2182"/>
        <end position="2198"/>
    </location>
</feature>
<proteinExistence type="predicted"/>
<dbReference type="PROSITE" id="PS50075">
    <property type="entry name" value="CARRIER"/>
    <property type="match status" value="2"/>
</dbReference>
<dbReference type="SMART" id="SM00827">
    <property type="entry name" value="PKS_AT"/>
    <property type="match status" value="2"/>
</dbReference>
<evidence type="ECO:0000259" key="13">
    <source>
        <dbReference type="PROSITE" id="PS52019"/>
    </source>
</evidence>
<dbReference type="InterPro" id="IPR014030">
    <property type="entry name" value="Ketoacyl_synth_N"/>
</dbReference>
<keyword evidence="5" id="KW-0808">Transferase</keyword>
<feature type="region of interest" description="Disordered" evidence="10">
    <location>
        <begin position="3305"/>
        <end position="3325"/>
    </location>
</feature>
<dbReference type="SUPFAM" id="SSF52151">
    <property type="entry name" value="FabD/lysophospholipase-like"/>
    <property type="match status" value="2"/>
</dbReference>
<dbReference type="PANTHER" id="PTHR43775">
    <property type="entry name" value="FATTY ACID SYNTHASE"/>
    <property type="match status" value="1"/>
</dbReference>
<dbReference type="SMART" id="SM00823">
    <property type="entry name" value="PKS_PP"/>
    <property type="match status" value="2"/>
</dbReference>
<evidence type="ECO:0000256" key="3">
    <source>
        <dbReference type="ARBA" id="ARBA00022450"/>
    </source>
</evidence>
<feature type="active site" description="Proton donor; for dehydratase activity" evidence="9">
    <location>
        <position position="2855"/>
    </location>
</feature>
<dbReference type="PROSITE" id="PS00012">
    <property type="entry name" value="PHOSPHOPANTETHEINE"/>
    <property type="match status" value="2"/>
</dbReference>
<evidence type="ECO:0000313" key="15">
    <source>
        <dbReference type="Proteomes" id="UP001229952"/>
    </source>
</evidence>
<dbReference type="CDD" id="cd08956">
    <property type="entry name" value="KR_3_FAS_SDR_x"/>
    <property type="match status" value="2"/>
</dbReference>
<dbReference type="Gene3D" id="1.10.1200.10">
    <property type="entry name" value="ACP-like"/>
    <property type="match status" value="2"/>
</dbReference>
<dbReference type="CDD" id="cd00833">
    <property type="entry name" value="PKS"/>
    <property type="match status" value="2"/>
</dbReference>
<dbReference type="PROSITE" id="PS52019">
    <property type="entry name" value="PKS_MFAS_DH"/>
    <property type="match status" value="2"/>
</dbReference>
<evidence type="ECO:0000259" key="11">
    <source>
        <dbReference type="PROSITE" id="PS50075"/>
    </source>
</evidence>
<dbReference type="Gene3D" id="3.40.47.10">
    <property type="match status" value="2"/>
</dbReference>
<dbReference type="SUPFAM" id="SSF51735">
    <property type="entry name" value="NAD(P)-binding Rossmann-fold domains"/>
    <property type="match status" value="4"/>
</dbReference>
<feature type="active site" description="Proton acceptor; for dehydratase activity" evidence="9">
    <location>
        <position position="951"/>
    </location>
</feature>
<reference evidence="14 15" key="1">
    <citation type="submission" date="2023-03" db="EMBL/GenBank/DDBJ databases">
        <title>Isolation and description of six Streptomyces strains from soil environments, able to metabolize different microbial glucans.</title>
        <authorList>
            <person name="Widen T."/>
            <person name="Larsbrink J."/>
        </authorList>
    </citation>
    <scope>NUCLEOTIDE SEQUENCE [LARGE SCALE GENOMIC DNA]</scope>
    <source>
        <strain evidence="14 15">Mut2</strain>
    </source>
</reference>
<dbReference type="InterPro" id="IPR020807">
    <property type="entry name" value="PKS_DH"/>
</dbReference>
<feature type="region of interest" description="Disordered" evidence="10">
    <location>
        <begin position="2182"/>
        <end position="2206"/>
    </location>
</feature>
<dbReference type="InterPro" id="IPR049551">
    <property type="entry name" value="PKS_DH_C"/>
</dbReference>
<keyword evidence="6" id="KW-0045">Antibiotic biosynthesis</keyword>
<feature type="domain" description="Carrier" evidence="11">
    <location>
        <begin position="3407"/>
        <end position="3482"/>
    </location>
</feature>
<dbReference type="Gene3D" id="3.40.366.10">
    <property type="entry name" value="Malonyl-Coenzyme A Acyl Carrier Protein, domain 2"/>
    <property type="match status" value="2"/>
</dbReference>
<evidence type="ECO:0000256" key="7">
    <source>
        <dbReference type="ARBA" id="ARBA00023268"/>
    </source>
</evidence>
<dbReference type="InterPro" id="IPR016036">
    <property type="entry name" value="Malonyl_transacylase_ACP-bd"/>
</dbReference>
<dbReference type="InterPro" id="IPR049900">
    <property type="entry name" value="PKS_mFAS_DH"/>
</dbReference>
<evidence type="ECO:0000256" key="9">
    <source>
        <dbReference type="PROSITE-ProRule" id="PRU01363"/>
    </source>
</evidence>
<dbReference type="SUPFAM" id="SSF53901">
    <property type="entry name" value="Thiolase-like"/>
    <property type="match status" value="2"/>
</dbReference>
<dbReference type="Gene3D" id="3.10.129.110">
    <property type="entry name" value="Polyketide synthase dehydratase"/>
    <property type="match status" value="2"/>
</dbReference>
<dbReference type="Pfam" id="PF02801">
    <property type="entry name" value="Ketoacyl-synt_C"/>
    <property type="match status" value="2"/>
</dbReference>
<dbReference type="Pfam" id="PF08990">
    <property type="entry name" value="Docking"/>
    <property type="match status" value="1"/>
</dbReference>
<dbReference type="InterPro" id="IPR006162">
    <property type="entry name" value="Ppantetheine_attach_site"/>
</dbReference>
<dbReference type="SUPFAM" id="SSF47336">
    <property type="entry name" value="ACP-like"/>
    <property type="match status" value="2"/>
</dbReference>
<feature type="region of interest" description="N-terminal hotdog fold" evidence="9">
    <location>
        <begin position="919"/>
        <end position="1045"/>
    </location>
</feature>
<feature type="domain" description="PKS/mFAS DH" evidence="13">
    <location>
        <begin position="919"/>
        <end position="1199"/>
    </location>
</feature>
<dbReference type="InterPro" id="IPR036291">
    <property type="entry name" value="NAD(P)-bd_dom_sf"/>
</dbReference>
<dbReference type="InterPro" id="IPR020841">
    <property type="entry name" value="PKS_Beta-ketoAc_synthase_dom"/>
</dbReference>
<dbReference type="Pfam" id="PF00698">
    <property type="entry name" value="Acyl_transf_1"/>
    <property type="match status" value="2"/>
</dbReference>
<feature type="region of interest" description="C-terminal hotdog fold" evidence="9">
    <location>
        <begin position="2796"/>
        <end position="2937"/>
    </location>
</feature>
<comment type="cofactor">
    <cofactor evidence="1">
        <name>pantetheine 4'-phosphate</name>
        <dbReference type="ChEBI" id="CHEBI:47942"/>
    </cofactor>
</comment>
<dbReference type="PROSITE" id="PS00606">
    <property type="entry name" value="KS3_1"/>
    <property type="match status" value="2"/>
</dbReference>
<dbReference type="RefSeq" id="WP_306086900.1">
    <property type="nucleotide sequence ID" value="NZ_CP120992.1"/>
</dbReference>
<feature type="domain" description="Ketosynthase family 3 (KS3)" evidence="12">
    <location>
        <begin position="34"/>
        <end position="451"/>
    </location>
</feature>
<evidence type="ECO:0000256" key="5">
    <source>
        <dbReference type="ARBA" id="ARBA00022679"/>
    </source>
</evidence>
<dbReference type="Pfam" id="PF00109">
    <property type="entry name" value="ketoacyl-synt"/>
    <property type="match status" value="2"/>
</dbReference>
<dbReference type="InterPro" id="IPR049552">
    <property type="entry name" value="PKS_DH_N"/>
</dbReference>
<dbReference type="InterPro" id="IPR042104">
    <property type="entry name" value="PKS_dehydratase_sf"/>
</dbReference>
<evidence type="ECO:0000256" key="2">
    <source>
        <dbReference type="ARBA" id="ARBA00004792"/>
    </source>
</evidence>
<dbReference type="InterPro" id="IPR032821">
    <property type="entry name" value="PKS_assoc"/>
</dbReference>
<dbReference type="InterPro" id="IPR015083">
    <property type="entry name" value="NorB/c/GfsB-D-like_docking"/>
</dbReference>
<dbReference type="Pfam" id="PF08659">
    <property type="entry name" value="KR"/>
    <property type="match status" value="2"/>
</dbReference>
<dbReference type="InterPro" id="IPR036736">
    <property type="entry name" value="ACP-like_sf"/>
</dbReference>
<evidence type="ECO:0000259" key="12">
    <source>
        <dbReference type="PROSITE" id="PS52004"/>
    </source>
</evidence>
<comment type="pathway">
    <text evidence="2">Antibiotic biosynthesis.</text>
</comment>
<accession>A0ABY9I120</accession>
<feature type="domain" description="Carrier" evidence="11">
    <location>
        <begin position="1674"/>
        <end position="1749"/>
    </location>
</feature>
<gene>
    <name evidence="14" type="ORF">P8A22_11405</name>
</gene>
<dbReference type="Gene3D" id="3.40.50.720">
    <property type="entry name" value="NAD(P)-binding Rossmann-like Domain"/>
    <property type="match status" value="2"/>
</dbReference>
<evidence type="ECO:0000256" key="6">
    <source>
        <dbReference type="ARBA" id="ARBA00023194"/>
    </source>
</evidence>
<dbReference type="InterPro" id="IPR013968">
    <property type="entry name" value="PKS_KR"/>
</dbReference>
<dbReference type="InterPro" id="IPR050091">
    <property type="entry name" value="PKS_NRPS_Biosynth_Enz"/>
</dbReference>
<dbReference type="InterPro" id="IPR014031">
    <property type="entry name" value="Ketoacyl_synth_C"/>
</dbReference>
<dbReference type="PROSITE" id="PS52004">
    <property type="entry name" value="KS3_2"/>
    <property type="match status" value="2"/>
</dbReference>
<evidence type="ECO:0000256" key="1">
    <source>
        <dbReference type="ARBA" id="ARBA00001957"/>
    </source>
</evidence>
<feature type="active site" description="Proton donor; for dehydratase activity" evidence="9">
    <location>
        <position position="1118"/>
    </location>
</feature>
<dbReference type="InterPro" id="IPR018201">
    <property type="entry name" value="Ketoacyl_synth_AS"/>
</dbReference>
<dbReference type="SMART" id="SM00822">
    <property type="entry name" value="PKS_KR"/>
    <property type="match status" value="2"/>
</dbReference>
<sequence>MSNEEKLLEYLRRATADLRDMRKRLAAAERKSSGEPIAIVGMACRYPGGVGSPDELWDLVVEGRDGVSGFPVDRGWDVEGLYDPEPGKPNRTVTREGGFLYDAADFDAGVFGISPREALGMDPQQRLLLEASWEAVESAGIDPLSLKGSRTGVFAGLMYHDYALGTEAAATTGGSLVSGRVSYTLGLEGPSVTVDTACSSSLVALHLGAQALRSDECSMALVGGVTVMTTPDMFLYFSHQRGMAKDGRCKSFAADADGTGCSEGVGVLMLERLSDAQRNGHPVLAVIRGSAINQDGASSSMTAPNGPSQQRVIRAALEGAGLTATDVDLVEAHGTGTRLGDPIEAQALLATYGQGRPEGDPLWLGSLKSNLGHTQAAAGVGGVIKAVQAIRHGVLPRTLHVDVPTPQVDWSVGAVELLTESRVWPERDRPRRAGVSSFGLSGTNAHVIVEQAPVVVEPEVVSSVGLPVVPVVPVVLSARSEVGLSGQAGKLLARMGESASPALVDVGFSSVVSRAVLEHRAVVAASDREELVRGLTSLAEGELAPSVVRGSVRPSGATAFLFTGQGAQRLGMGRELYEAFPVFAEAFDAVLVELDARLGCSLREVVWGEDADVLNGTMFAQAGLFAVETALFRLVESWGVRPDFLVGHSVGEIAAAHVSGVLSLADAAELVVARGRLMQGLPAGGSMVAVEATEAEVLPLLNGEVGIAAVNGPRSVVVSGVESAVADLVGKFAGQGRRTSVLRVSHAFHSPLMEPMLAEFGAVVAGLSFGAASIPVVSGVSGDLAEGWGSAEYWVRHVREAVRFADAVSFVVSRGVTSFVEVGPDGVLSGMAQQSVDAESAAVFAPLVRRNRPEVATAVTALGQLHVAGVSVDWARYFEGSGARRVDLPTYAFQRERYWMEAELGGNDPGSFGLGTTDHPLLGAAVTLPGTDGPVLTGRLSLDSQPWLADHRMGASVLFPGTGLVELALCAGAQVGCDVLDELTLQAPLVLPPRGGVQVRVRVGDDDGTGARTVTVHARDEDGEAGDTPWTLHADGVLLPDAPAPVRDAADWPPEGASPVELGDVYAQLSEQGYGYGPAFQGLDAAWRRDGEIFAEVALPEVAASDAAQYGLHPALLDAALHASLLDGADAMPGDEGTARLPFAWKGVRLHATSAARLRVRIAPSGPDSITVDGSDTEGRPVFSVGALVTRPVAVAATAGTAQRGSLYSVRWTPLAQAPAPAAPEAVAVNWDDRNNGSVPEASVLVWECPPPAGDTVSGAHELTGRALGVVQEWLTDERFAAGRLLVVTRGAVALPGETLRHPAAAAVAGLVRSAQTENPGRILLIDTDTDTDTEAPLGVDVAALAASGEPEVAVRESGLWAPRLVRVPPARDAADRPSPAVDGVDRSLPADAPERAPFGGDDPTVLVTGGTGTLGALVARHLVTAHGVRRLVLTGRRGPDAPGAAELRSELAGLGAEVTVAACDLGDREAVLALLTAHPPTAVVHCAGVLDDATVGSLTTDRLARVLRPKIDAAWNLHELTAHLDLSAFVLFSSVAGVLGNPGQANYAAGNAFLDALAALRQGLGLPGQSLAWGLWADGDGMASGLDDTDLRRMSRSGVEPLAPVHALALLDEAGQSDEALLLPVRLDLRTLRAAEPPSPILSGLVRRKARAAASAPQPRSGLAALAPKERSRALLDLVRAQVASVLGHGSAADVEPGRAFTEIGFDSLTAMELRNRLASETGLRLPATLVFDHPNARAVAGHLDTLLAGDGATAAAAAVAAPSDDGDPVVIVSMACRYPGGVRSPEDLWRLVDDGVDAITEFPRNRGWDLERLYDPESTRPGTCYVRHGGFLHDAADFDPGFFGISPNDALTTDPQHRLLLEVAWEAMERATIDPPALKGTATGVFTGTMYHDYAGNSAAGSLGPGRISYTFGLEGPSLAVDTACSSSLVALHLAAQAVRSGECGLALVGGVTVMSTPETFIEFARQRGLSRDGRCRSFSSAADGAAWSEGAGMLVIERLSDARRNGHPVLAVLRGSAVNQDGASNGLMAPNGPSQQRVIRQALANAGLGTADVDAVEAHGTGTTLGDPIEAQALLATYGQDRAEGRPLYLGSVKSNIGHAQAAAGIAGVIKMVEAMRHGVLPSSLHLDEPSPRVDWETGDVTLLTAPRPWPELDRPRRAGISSFGISGTNAHVIIEAPADDPGAPADTGAEATPGDAESTTPVPWLLSARDPEGTARQAGRLLAHLESRPGASTLDVAHSLATTRTSLEQRAALLVTDRAQALRDLAVLADGGSTASLVTARDTGRPAGGPTAFLFSGQGSQRLGMGERLHRAHPVFAQAFDEAVAALDRHLDRPLAAVIREDEAALNRTGYTQAALFAFEVAQFRLLESWGVHPDFLAGHSIGELVAAHVCGALSLPDVARLVAARGMLMQALPQGGAMAALRASEDEVAALLTGEVAVAAVNGPESVVVSGTAAAVRAVTDHFAALGRSAKPLRVSHAFHSPLMEPMLADFARAAAGMTVNEPSVPLVSTLTGRVVTAADLADPGHWVRHVREAVRFADAVRTLDEAGVTTYLEIGPDAALSALGPGCLPGTTTAAFLPLSRRDRDEAAELVGALALAHVRHVPVAWAEFFAGSGASRIDLPTYAFRREPFWALPERAGGDLTAAGLGSTEHPLLGAFVALPDGGALLTGRLNRSELPWLDDHDLLGTPVLPSAAFADLALSAGTQTGCPRLDELTVTAQLPLPAGPGAALRVTVGAPADDGRRTVDIHSRAQGAGAGDDDAAWIRHARGVLSRPAADPATGTSAWPPSGATPVDPDTLYDRLFALGHGHGPAFRTLNAAWRRGDELFADAVLDENTAREQCALHPALLDAAVQLARFGALPDAAEPADGAPLSPAAWTGVQMHRTGATELRIRVRPTGRDRASFDIADGQGRPVLTATDIAWKPVTRAELTTGAPMGALYRLEWAPAPVDIADLGSRTAVLAAAGPLDDPRTGLPFPAFDPAGPGDGPAPDFVLLPLPAPADGGEVPEAVRTHSAQVLHHMREFLRHAPDGGAARLVVVTRHAVGAGDEAPDVRHSAVWGLVRAAQSEHPGRFVLADVDGLDASATALPDALATGADELAVRGGTVLVPKLVPARPGGNATTLPPGGTVLVTGGPSATGAALARHLVTAHGAGRVIVAGGATAPGAADTLTDGTDAELVVSDCDPADRDALAALLAGLPDGRPLTAVVHTGAAGESAPIGERTPHLLDDALRHDADAAWNLHELTTGLDLSAFVLLTSTHGLVHGAGAAHHAATHTFLDALARHRHTLGLPATAVALAPGSTTAGPADEHGSPESGTGLLPLTAERTTALLDEALRAGTASLLALHPDQGALRSPAAHLPPVLETLVRTPGRPATRPGTGLSAAADLHRRLAGRGQDERGRILLELVRSHVATLLGHPTPEAVGADRAFQDLGFDSLAAVELRRRLGSATGLSLPASLVFDHPDSRAVAAHLTGLIDDESDEQDGTKALLGMLDQLDATLTAAEPDAGDRPRITSRLEALLRHWQDIHGDDSSRAGHEDDALDSVTDDELFDVLDQEIGLL</sequence>
<dbReference type="InterPro" id="IPR016039">
    <property type="entry name" value="Thiolase-like"/>
</dbReference>